<dbReference type="AlphaFoldDB" id="A0A368ZKT4"/>
<proteinExistence type="predicted"/>
<gene>
    <name evidence="2" type="ORF">DFQ08_101555</name>
</gene>
<feature type="domain" description="DUF4382" evidence="1">
    <location>
        <begin position="48"/>
        <end position="170"/>
    </location>
</feature>
<reference evidence="2 3" key="1">
    <citation type="submission" date="2018-07" db="EMBL/GenBank/DDBJ databases">
        <title>Genomic Encyclopedia of Type Strains, Phase III (KMG-III): the genomes of soil and plant-associated and newly described type strains.</title>
        <authorList>
            <person name="Whitman W."/>
        </authorList>
    </citation>
    <scope>NUCLEOTIDE SEQUENCE [LARGE SCALE GENOMIC DNA]</scope>
    <source>
        <strain evidence="2 3">CECT 7958</strain>
    </source>
</reference>
<evidence type="ECO:0000313" key="2">
    <source>
        <dbReference type="EMBL" id="RCW93757.1"/>
    </source>
</evidence>
<dbReference type="RefSeq" id="WP_114308261.1">
    <property type="nucleotide sequence ID" value="NZ_QPJO01000001.1"/>
</dbReference>
<dbReference type="PROSITE" id="PS51257">
    <property type="entry name" value="PROKAR_LIPOPROTEIN"/>
    <property type="match status" value="1"/>
</dbReference>
<protein>
    <submittedName>
        <fullName evidence="2">Uncharacterized protein DUF4382</fullName>
    </submittedName>
</protein>
<dbReference type="Proteomes" id="UP000253436">
    <property type="component" value="Unassembled WGS sequence"/>
</dbReference>
<comment type="caution">
    <text evidence="2">The sequence shown here is derived from an EMBL/GenBank/DDBJ whole genome shotgun (WGS) entry which is preliminary data.</text>
</comment>
<dbReference type="Pfam" id="PF14321">
    <property type="entry name" value="DUF4382"/>
    <property type="match status" value="1"/>
</dbReference>
<keyword evidence="3" id="KW-1185">Reference proteome</keyword>
<dbReference type="InterPro" id="IPR025491">
    <property type="entry name" value="DUF4382"/>
</dbReference>
<organism evidence="2 3">
    <name type="scientific">Winogradskyella arenosi</name>
    <dbReference type="NCBI Taxonomy" id="533325"/>
    <lineage>
        <taxon>Bacteria</taxon>
        <taxon>Pseudomonadati</taxon>
        <taxon>Bacteroidota</taxon>
        <taxon>Flavobacteriia</taxon>
        <taxon>Flavobacteriales</taxon>
        <taxon>Flavobacteriaceae</taxon>
        <taxon>Winogradskyella</taxon>
    </lineage>
</organism>
<dbReference type="EMBL" id="QPJO01000001">
    <property type="protein sequence ID" value="RCW93757.1"/>
    <property type="molecule type" value="Genomic_DNA"/>
</dbReference>
<evidence type="ECO:0000259" key="1">
    <source>
        <dbReference type="Pfam" id="PF14321"/>
    </source>
</evidence>
<name>A0A368ZKT4_9FLAO</name>
<sequence length="187" mass="20721">MKLVQHLKSVTLILVVLISFSSCSKEELNSDGELSGISVSLKSSSALTSEVYLEIEAVQVRTGKDANSEASWVSLTDINAGTYNVSDLTDDLELTLVNESELASGFIYEMRLVLGDNNFLNMNEVLVSLDVVGDKTPSNVVETEFVANRFYNVIINLDLDEAISYDENTAMMTINPKLYTEIRQMQF</sequence>
<evidence type="ECO:0000313" key="3">
    <source>
        <dbReference type="Proteomes" id="UP000253436"/>
    </source>
</evidence>
<accession>A0A368ZKT4</accession>
<dbReference type="OrthoDB" id="2111471at2"/>